<dbReference type="CDD" id="cd19178">
    <property type="entry name" value="SET_SETD6"/>
    <property type="match status" value="1"/>
</dbReference>
<dbReference type="InterPro" id="IPR015353">
    <property type="entry name" value="Rubisco_LSMT_subst-bd"/>
</dbReference>
<dbReference type="GO" id="GO:0005829">
    <property type="term" value="C:cytosol"/>
    <property type="evidence" value="ECO:0007669"/>
    <property type="project" value="Ensembl"/>
</dbReference>
<dbReference type="FunCoup" id="F6U7C1">
    <property type="interactions" value="1752"/>
</dbReference>
<evidence type="ECO:0000256" key="1">
    <source>
        <dbReference type="ARBA" id="ARBA00004123"/>
    </source>
</evidence>
<evidence type="ECO:0000313" key="9">
    <source>
        <dbReference type="Ensembl" id="ENSMODP00000017721.3"/>
    </source>
</evidence>
<evidence type="ECO:0000256" key="4">
    <source>
        <dbReference type="ARBA" id="ARBA00022679"/>
    </source>
</evidence>
<dbReference type="GO" id="GO:0050727">
    <property type="term" value="P:regulation of inflammatory response"/>
    <property type="evidence" value="ECO:0007669"/>
    <property type="project" value="Ensembl"/>
</dbReference>
<dbReference type="InterPro" id="IPR050600">
    <property type="entry name" value="SETD3_SETD6_MTase"/>
</dbReference>
<dbReference type="GO" id="GO:0048863">
    <property type="term" value="P:stem cell differentiation"/>
    <property type="evidence" value="ECO:0007669"/>
    <property type="project" value="Ensembl"/>
</dbReference>
<dbReference type="PIRSF" id="PIRSF011771">
    <property type="entry name" value="RMS1_SET"/>
    <property type="match status" value="1"/>
</dbReference>
<comment type="subcellular location">
    <subcellularLocation>
        <location evidence="1 7">Nucleus</location>
    </subcellularLocation>
</comment>
<feature type="domain" description="SET" evidence="8">
    <location>
        <begin position="37"/>
        <end position="261"/>
    </location>
</feature>
<evidence type="ECO:0000256" key="2">
    <source>
        <dbReference type="ARBA" id="ARBA00016973"/>
    </source>
</evidence>
<dbReference type="GeneTree" id="ENSGT00940000153577"/>
<evidence type="ECO:0000256" key="7">
    <source>
        <dbReference type="PIRNR" id="PIRNR011771"/>
    </source>
</evidence>
<dbReference type="SUPFAM" id="SSF81822">
    <property type="entry name" value="RuBisCo LSMT C-terminal, substrate-binding domain"/>
    <property type="match status" value="1"/>
</dbReference>
<dbReference type="InParanoid" id="F6U7C1"/>
<dbReference type="FunFam" id="3.90.1410.10:FF:000007">
    <property type="entry name" value="Ribosomal lysine N-methyltransferase 4"/>
    <property type="match status" value="1"/>
</dbReference>
<dbReference type="GO" id="GO:1904047">
    <property type="term" value="F:S-adenosyl-L-methionine binding"/>
    <property type="evidence" value="ECO:0007669"/>
    <property type="project" value="Ensembl"/>
</dbReference>
<dbReference type="GO" id="GO:0016279">
    <property type="term" value="F:protein-lysine N-methyltransferase activity"/>
    <property type="evidence" value="ECO:0000318"/>
    <property type="project" value="GO_Central"/>
</dbReference>
<dbReference type="GO" id="GO:0032259">
    <property type="term" value="P:methylation"/>
    <property type="evidence" value="ECO:0007669"/>
    <property type="project" value="UniProtKB-KW"/>
</dbReference>
<dbReference type="PANTHER" id="PTHR13271">
    <property type="entry name" value="UNCHARACTERIZED PUTATIVE METHYLTRANSFERASE"/>
    <property type="match status" value="1"/>
</dbReference>
<reference evidence="9" key="3">
    <citation type="submission" date="2025-09" db="UniProtKB">
        <authorList>
            <consortium name="Ensembl"/>
        </authorList>
    </citation>
    <scope>IDENTIFICATION</scope>
</reference>
<evidence type="ECO:0000256" key="6">
    <source>
        <dbReference type="ARBA" id="ARBA00023242"/>
    </source>
</evidence>
<dbReference type="OMA" id="RVDWWLE"/>
<dbReference type="AlphaFoldDB" id="F6U7C1"/>
<reference evidence="9" key="2">
    <citation type="submission" date="2025-08" db="UniProtKB">
        <authorList>
            <consortium name="Ensembl"/>
        </authorList>
    </citation>
    <scope>IDENTIFICATION</scope>
</reference>
<dbReference type="Proteomes" id="UP000002280">
    <property type="component" value="Chromosome 1"/>
</dbReference>
<dbReference type="GO" id="GO:0005654">
    <property type="term" value="C:nucleoplasm"/>
    <property type="evidence" value="ECO:0007669"/>
    <property type="project" value="Ensembl"/>
</dbReference>
<dbReference type="eggNOG" id="KOG1338">
    <property type="taxonomic scope" value="Eukaryota"/>
</dbReference>
<dbReference type="InterPro" id="IPR046341">
    <property type="entry name" value="SET_dom_sf"/>
</dbReference>
<dbReference type="Gene3D" id="3.90.1410.10">
    <property type="entry name" value="set domain protein methyltransferase, domain 1"/>
    <property type="match status" value="1"/>
</dbReference>
<dbReference type="PROSITE" id="PS50280">
    <property type="entry name" value="SET"/>
    <property type="match status" value="1"/>
</dbReference>
<dbReference type="FunFam" id="3.90.1420.10:FF:000002">
    <property type="entry name" value="N-lysine methyltransferase SETD6"/>
    <property type="match status" value="1"/>
</dbReference>
<evidence type="ECO:0000313" key="10">
    <source>
        <dbReference type="Proteomes" id="UP000002280"/>
    </source>
</evidence>
<proteinExistence type="inferred from homology"/>
<dbReference type="InterPro" id="IPR044430">
    <property type="entry name" value="SETD6_SET"/>
</dbReference>
<keyword evidence="4 7" id="KW-0808">Transferase</keyword>
<dbReference type="Pfam" id="PF00856">
    <property type="entry name" value="SET"/>
    <property type="match status" value="1"/>
</dbReference>
<dbReference type="Gene3D" id="3.90.1420.10">
    <property type="entry name" value="Rubisco LSMT, substrate-binding domain"/>
    <property type="match status" value="1"/>
</dbReference>
<keyword evidence="3 7" id="KW-0489">Methyltransferase</keyword>
<sequence>MATAAKRPRVERLSQGGNSPLPDFLNWCRRVGLELSSKVSVTREGTVAGYGMVALEDVQRGELLFVVPRAVLLSQKTTAIRDLLEKEHGALQSQSGWVPLLLALLYEYLAEDSPWSCYFSLWPDLGSLQHPMFWSEGELRQLLQGTGVPEAVQRDLANISQEYDAIVQPFLEAHPEIFPPQARSLELYRRLVAMVMAYSFQEPLEEEEDEKEPNPPMMVPAADILNHVANHNANLEYSPEYLRMVATQPILKGQEIFNTYGQMANWQLVHMYGFAEPYPGNTDDTADIQMVTVRAAALQGTTTEEERCLMCERWDFLCQLEMVGEEGAFVIGREEVLTEEELSATLKVLCMPAKEFRELKEQDGWEEDDGDDSITLTNKTIPKLKASWKTLLRASILLTLQAYATDLKSEQELLSNKEAGAKLSWREEQALQVHSQVLEDVHVRRVSDGAHGRRAAFVVDMGDGLSTDVEHQCIYQLDVVAIARFI</sequence>
<dbReference type="Ensembl" id="ENSMODT00000018049.3">
    <property type="protein sequence ID" value="ENSMODP00000017721.3"/>
    <property type="gene ID" value="ENSMODG00000014173.3"/>
</dbReference>
<evidence type="ECO:0000256" key="3">
    <source>
        <dbReference type="ARBA" id="ARBA00022603"/>
    </source>
</evidence>
<dbReference type="HOGENOM" id="CLU_017135_2_0_1"/>
<dbReference type="GO" id="GO:0051059">
    <property type="term" value="F:NF-kappaB binding"/>
    <property type="evidence" value="ECO:0007669"/>
    <property type="project" value="Ensembl"/>
</dbReference>
<comment type="similarity">
    <text evidence="7">Belongs to the class V-like SAM-binding methyltransferase superfamily. Histone-lysine methyltransferase family. SETD6 subfamily.</text>
</comment>
<keyword evidence="6 7" id="KW-0539">Nucleus</keyword>
<dbReference type="PANTHER" id="PTHR13271:SF34">
    <property type="entry name" value="N-LYSINE METHYLTRANSFERASE SETD6"/>
    <property type="match status" value="1"/>
</dbReference>
<accession>F6U7C1</accession>
<organism evidence="9 10">
    <name type="scientific">Monodelphis domestica</name>
    <name type="common">Gray short-tailed opossum</name>
    <dbReference type="NCBI Taxonomy" id="13616"/>
    <lineage>
        <taxon>Eukaryota</taxon>
        <taxon>Metazoa</taxon>
        <taxon>Chordata</taxon>
        <taxon>Craniata</taxon>
        <taxon>Vertebrata</taxon>
        <taxon>Euteleostomi</taxon>
        <taxon>Mammalia</taxon>
        <taxon>Metatheria</taxon>
        <taxon>Didelphimorphia</taxon>
        <taxon>Didelphidae</taxon>
        <taxon>Monodelphis</taxon>
    </lineage>
</organism>
<dbReference type="Pfam" id="PF09273">
    <property type="entry name" value="Rubis-subs-bind"/>
    <property type="match status" value="1"/>
</dbReference>
<reference evidence="9 10" key="1">
    <citation type="journal article" date="2007" name="Nature">
        <title>Genome of the marsupial Monodelphis domestica reveals innovation in non-coding sequences.</title>
        <authorList>
            <person name="Mikkelsen T.S."/>
            <person name="Wakefield M.J."/>
            <person name="Aken B."/>
            <person name="Amemiya C.T."/>
            <person name="Chang J.L."/>
            <person name="Duke S."/>
            <person name="Garber M."/>
            <person name="Gentles A.J."/>
            <person name="Goodstadt L."/>
            <person name="Heger A."/>
            <person name="Jurka J."/>
            <person name="Kamal M."/>
            <person name="Mauceli E."/>
            <person name="Searle S.M."/>
            <person name="Sharpe T."/>
            <person name="Baker M.L."/>
            <person name="Batzer M.A."/>
            <person name="Benos P.V."/>
            <person name="Belov K."/>
            <person name="Clamp M."/>
            <person name="Cook A."/>
            <person name="Cuff J."/>
            <person name="Das R."/>
            <person name="Davidow L."/>
            <person name="Deakin J.E."/>
            <person name="Fazzari M.J."/>
            <person name="Glass J.L."/>
            <person name="Grabherr M."/>
            <person name="Greally J.M."/>
            <person name="Gu W."/>
            <person name="Hore T.A."/>
            <person name="Huttley G.A."/>
            <person name="Kleber M."/>
            <person name="Jirtle R.L."/>
            <person name="Koina E."/>
            <person name="Lee J.T."/>
            <person name="Mahony S."/>
            <person name="Marra M.A."/>
            <person name="Miller R.D."/>
            <person name="Nicholls R.D."/>
            <person name="Oda M."/>
            <person name="Papenfuss A.T."/>
            <person name="Parra Z.E."/>
            <person name="Pollock D.D."/>
            <person name="Ray D.A."/>
            <person name="Schein J.E."/>
            <person name="Speed T.P."/>
            <person name="Thompson K."/>
            <person name="VandeBerg J.L."/>
            <person name="Wade C.M."/>
            <person name="Walker J.A."/>
            <person name="Waters P.D."/>
            <person name="Webber C."/>
            <person name="Weidman J.R."/>
            <person name="Xie X."/>
            <person name="Zody M.C."/>
            <person name="Baldwin J."/>
            <person name="Abdouelleil A."/>
            <person name="Abdulkadir J."/>
            <person name="Abebe A."/>
            <person name="Abera B."/>
            <person name="Abreu J."/>
            <person name="Acer S.C."/>
            <person name="Aftuck L."/>
            <person name="Alexander A."/>
            <person name="An P."/>
            <person name="Anderson E."/>
            <person name="Anderson S."/>
            <person name="Arachi H."/>
            <person name="Azer M."/>
            <person name="Bachantsang P."/>
            <person name="Barry A."/>
            <person name="Bayul T."/>
            <person name="Berlin A."/>
            <person name="Bessette D."/>
            <person name="Bloom T."/>
            <person name="Bloom T."/>
            <person name="Boguslavskiy L."/>
            <person name="Bonnet C."/>
            <person name="Boukhgalter B."/>
            <person name="Bourzgui I."/>
            <person name="Brown A."/>
            <person name="Cahill P."/>
            <person name="Channer S."/>
            <person name="Cheshatsang Y."/>
            <person name="Chuda L."/>
            <person name="Citroen M."/>
            <person name="Collymore A."/>
            <person name="Cooke P."/>
            <person name="Costello M."/>
            <person name="D'Aco K."/>
            <person name="Daza R."/>
            <person name="De Haan G."/>
            <person name="DeGray S."/>
            <person name="DeMaso C."/>
            <person name="Dhargay N."/>
            <person name="Dooley K."/>
            <person name="Dooley E."/>
            <person name="Doricent M."/>
            <person name="Dorje P."/>
            <person name="Dorjee K."/>
            <person name="Dupes A."/>
            <person name="Elong R."/>
            <person name="Falk J."/>
            <person name="Farina A."/>
            <person name="Faro S."/>
            <person name="Ferguson D."/>
            <person name="Fisher S."/>
            <person name="Foley C.D."/>
            <person name="Franke A."/>
            <person name="Friedrich D."/>
            <person name="Gadbois L."/>
            <person name="Gearin G."/>
            <person name="Gearin C.R."/>
            <person name="Giannoukos G."/>
            <person name="Goode T."/>
            <person name="Graham J."/>
            <person name="Grandbois E."/>
            <person name="Grewal S."/>
            <person name="Gyaltsen K."/>
            <person name="Hafez N."/>
            <person name="Hagos B."/>
            <person name="Hall J."/>
            <person name="Henson C."/>
            <person name="Hollinger A."/>
            <person name="Honan T."/>
            <person name="Huard M.D."/>
            <person name="Hughes L."/>
            <person name="Hurhula B."/>
            <person name="Husby M.E."/>
            <person name="Kamat A."/>
            <person name="Kanga B."/>
            <person name="Kashin S."/>
            <person name="Khazanovich D."/>
            <person name="Kisner P."/>
            <person name="Lance K."/>
            <person name="Lara M."/>
            <person name="Lee W."/>
            <person name="Lennon N."/>
            <person name="Letendre F."/>
            <person name="LeVine R."/>
            <person name="Lipovsky A."/>
            <person name="Liu X."/>
            <person name="Liu J."/>
            <person name="Liu S."/>
            <person name="Lokyitsang T."/>
            <person name="Lokyitsang Y."/>
            <person name="Lubonja R."/>
            <person name="Lui A."/>
            <person name="MacDonald P."/>
            <person name="Magnisalis V."/>
            <person name="Maru K."/>
            <person name="Matthews C."/>
            <person name="McCusker W."/>
            <person name="McDonough S."/>
            <person name="Mehta T."/>
            <person name="Meldrim J."/>
            <person name="Meneus L."/>
            <person name="Mihai O."/>
            <person name="Mihalev A."/>
            <person name="Mihova T."/>
            <person name="Mittelman R."/>
            <person name="Mlenga V."/>
            <person name="Montmayeur A."/>
            <person name="Mulrain L."/>
            <person name="Navidi A."/>
            <person name="Naylor J."/>
            <person name="Negash T."/>
            <person name="Nguyen T."/>
            <person name="Nguyen N."/>
            <person name="Nicol R."/>
            <person name="Norbu C."/>
            <person name="Norbu N."/>
            <person name="Novod N."/>
            <person name="O'Neill B."/>
            <person name="Osman S."/>
            <person name="Markiewicz E."/>
            <person name="Oyono O.L."/>
            <person name="Patti C."/>
            <person name="Phunkhang P."/>
            <person name="Pierre F."/>
            <person name="Priest M."/>
            <person name="Raghuraman S."/>
            <person name="Rege F."/>
            <person name="Reyes R."/>
            <person name="Rise C."/>
            <person name="Rogov P."/>
            <person name="Ross K."/>
            <person name="Ryan E."/>
            <person name="Settipalli S."/>
            <person name="Shea T."/>
            <person name="Sherpa N."/>
            <person name="Shi L."/>
            <person name="Shih D."/>
            <person name="Sparrow T."/>
            <person name="Spaulding J."/>
            <person name="Stalker J."/>
            <person name="Stange-Thomann N."/>
            <person name="Stavropoulos S."/>
            <person name="Stone C."/>
            <person name="Strader C."/>
            <person name="Tesfaye S."/>
            <person name="Thomson T."/>
            <person name="Thoulutsang Y."/>
            <person name="Thoulutsang D."/>
            <person name="Topham K."/>
            <person name="Topping I."/>
            <person name="Tsamla T."/>
            <person name="Vassiliev H."/>
            <person name="Vo A."/>
            <person name="Wangchuk T."/>
            <person name="Wangdi T."/>
            <person name="Weiand M."/>
            <person name="Wilkinson J."/>
            <person name="Wilson A."/>
            <person name="Yadav S."/>
            <person name="Young G."/>
            <person name="Yu Q."/>
            <person name="Zembek L."/>
            <person name="Zhong D."/>
            <person name="Zimmer A."/>
            <person name="Zwirko Z."/>
            <person name="Jaffe D.B."/>
            <person name="Alvarez P."/>
            <person name="Brockman W."/>
            <person name="Butler J."/>
            <person name="Chin C."/>
            <person name="Gnerre S."/>
            <person name="MacCallum I."/>
            <person name="Graves J.A."/>
            <person name="Ponting C.P."/>
            <person name="Breen M."/>
            <person name="Samollow P.B."/>
            <person name="Lander E.S."/>
            <person name="Lindblad-Toh K."/>
        </authorList>
    </citation>
    <scope>NUCLEOTIDE SEQUENCE [LARGE SCALE GENOMIC DNA]</scope>
</reference>
<dbReference type="InterPro" id="IPR001214">
    <property type="entry name" value="SET_dom"/>
</dbReference>
<evidence type="ECO:0000256" key="5">
    <source>
        <dbReference type="ARBA" id="ARBA00022691"/>
    </source>
</evidence>
<gene>
    <name evidence="9" type="primary">SETD6</name>
</gene>
<protein>
    <recommendedName>
        <fullName evidence="2 7">N-lysine methyltransferase SETD6</fullName>
        <ecNumber evidence="7">2.1.1.-</ecNumber>
    </recommendedName>
</protein>
<name>F6U7C1_MONDO</name>
<dbReference type="GO" id="GO:0019827">
    <property type="term" value="P:stem cell population maintenance"/>
    <property type="evidence" value="ECO:0007669"/>
    <property type="project" value="Ensembl"/>
</dbReference>
<keyword evidence="10" id="KW-1185">Reference proteome</keyword>
<dbReference type="STRING" id="13616.ENSMODP00000017721"/>
<dbReference type="GO" id="GO:0005634">
    <property type="term" value="C:nucleus"/>
    <property type="evidence" value="ECO:0000318"/>
    <property type="project" value="GO_Central"/>
</dbReference>
<dbReference type="EC" id="2.1.1.-" evidence="7"/>
<comment type="function">
    <text evidence="7">Protein-lysine N-methyltransferase.</text>
</comment>
<dbReference type="SUPFAM" id="SSF82199">
    <property type="entry name" value="SET domain"/>
    <property type="match status" value="1"/>
</dbReference>
<dbReference type="Bgee" id="ENSMODG00000014173">
    <property type="expression patterns" value="Expressed in placenta and 17 other cell types or tissues"/>
</dbReference>
<evidence type="ECO:0000259" key="8">
    <source>
        <dbReference type="PROSITE" id="PS50280"/>
    </source>
</evidence>
<dbReference type="InterPro" id="IPR011383">
    <property type="entry name" value="N-lys_methylase_SETD6"/>
</dbReference>
<dbReference type="InterPro" id="IPR036464">
    <property type="entry name" value="Rubisco_LSMT_subst-bd_sf"/>
</dbReference>
<keyword evidence="5 7" id="KW-0949">S-adenosyl-L-methionine</keyword>